<keyword evidence="1" id="KW-0328">Glycosyltransferase</keyword>
<keyword evidence="7" id="KW-1185">Reference proteome</keyword>
<evidence type="ECO:0000259" key="4">
    <source>
        <dbReference type="Pfam" id="PF00534"/>
    </source>
</evidence>
<dbReference type="CDD" id="cd03794">
    <property type="entry name" value="GT4_WbuB-like"/>
    <property type="match status" value="1"/>
</dbReference>
<dbReference type="OrthoDB" id="509705at2"/>
<evidence type="ECO:0000256" key="2">
    <source>
        <dbReference type="ARBA" id="ARBA00022679"/>
    </source>
</evidence>
<evidence type="ECO:0000313" key="7">
    <source>
        <dbReference type="Proteomes" id="UP000280298"/>
    </source>
</evidence>
<evidence type="ECO:0000313" key="6">
    <source>
        <dbReference type="EMBL" id="AZQ38819.1"/>
    </source>
</evidence>
<proteinExistence type="predicted"/>
<evidence type="ECO:0000256" key="3">
    <source>
        <dbReference type="SAM" id="MobiDB-lite"/>
    </source>
</evidence>
<dbReference type="InterPro" id="IPR001296">
    <property type="entry name" value="Glyco_trans_1"/>
</dbReference>
<dbReference type="Proteomes" id="UP000280298">
    <property type="component" value="Chromosome"/>
</dbReference>
<gene>
    <name evidence="6" type="ORF">EJ357_39715</name>
</gene>
<dbReference type="GO" id="GO:0016758">
    <property type="term" value="F:hexosyltransferase activity"/>
    <property type="evidence" value="ECO:0007669"/>
    <property type="project" value="TreeGrafter"/>
</dbReference>
<dbReference type="Gene3D" id="3.40.50.2000">
    <property type="entry name" value="Glycogen Phosphorylase B"/>
    <property type="match status" value="2"/>
</dbReference>
<dbReference type="EMBL" id="CP034539">
    <property type="protein sequence ID" value="AZQ38819.1"/>
    <property type="molecule type" value="Genomic_DNA"/>
</dbReference>
<accession>A0A3S9MI07</accession>
<keyword evidence="2 6" id="KW-0808">Transferase</keyword>
<feature type="region of interest" description="Disordered" evidence="3">
    <location>
        <begin position="1"/>
        <end position="25"/>
    </location>
</feature>
<dbReference type="KEGG" id="scya:EJ357_39715"/>
<organism evidence="6 7">
    <name type="scientific">Streptomyces cyaneochromogenes</name>
    <dbReference type="NCBI Taxonomy" id="2496836"/>
    <lineage>
        <taxon>Bacteria</taxon>
        <taxon>Bacillati</taxon>
        <taxon>Actinomycetota</taxon>
        <taxon>Actinomycetes</taxon>
        <taxon>Kitasatosporales</taxon>
        <taxon>Streptomycetaceae</taxon>
        <taxon>Streptomyces</taxon>
    </lineage>
</organism>
<dbReference type="SUPFAM" id="SSF53756">
    <property type="entry name" value="UDP-Glycosyltransferase/glycogen phosphorylase"/>
    <property type="match status" value="1"/>
</dbReference>
<reference evidence="6 7" key="1">
    <citation type="journal article" date="2019" name="Int. J. Syst. Evol. Microbiol.">
        <title>Streptomyces cyaneochromogenes sp. nov., a blue pigment-producing actinomycete from manganese-contaminated soil.</title>
        <authorList>
            <person name="Tang X."/>
            <person name="Zhao J."/>
            <person name="Li K."/>
            <person name="Chen Z."/>
            <person name="Sun Y."/>
            <person name="Gao J."/>
        </authorList>
    </citation>
    <scope>NUCLEOTIDE SEQUENCE [LARGE SCALE GENOMIC DNA]</scope>
    <source>
        <strain evidence="6 7">MK-45</strain>
    </source>
</reference>
<feature type="domain" description="Glycosyl transferase family 1" evidence="4">
    <location>
        <begin position="347"/>
        <end position="519"/>
    </location>
</feature>
<dbReference type="Pfam" id="PF13579">
    <property type="entry name" value="Glyco_trans_4_4"/>
    <property type="match status" value="1"/>
</dbReference>
<dbReference type="Pfam" id="PF00534">
    <property type="entry name" value="Glycos_transf_1"/>
    <property type="match status" value="1"/>
</dbReference>
<dbReference type="GO" id="GO:1901137">
    <property type="term" value="P:carbohydrate derivative biosynthetic process"/>
    <property type="evidence" value="ECO:0007669"/>
    <property type="project" value="UniProtKB-ARBA"/>
</dbReference>
<evidence type="ECO:0000256" key="1">
    <source>
        <dbReference type="ARBA" id="ARBA00022676"/>
    </source>
</evidence>
<dbReference type="InterPro" id="IPR050194">
    <property type="entry name" value="Glycosyltransferase_grp1"/>
</dbReference>
<evidence type="ECO:0000259" key="5">
    <source>
        <dbReference type="Pfam" id="PF13579"/>
    </source>
</evidence>
<dbReference type="PANTHER" id="PTHR45947">
    <property type="entry name" value="SULFOQUINOVOSYL TRANSFERASE SQD2"/>
    <property type="match status" value="1"/>
</dbReference>
<dbReference type="PANTHER" id="PTHR45947:SF3">
    <property type="entry name" value="SULFOQUINOVOSYL TRANSFERASE SQD2"/>
    <property type="match status" value="1"/>
</dbReference>
<sequence length="547" mass="59029">MARSPTGAFSRCREPDRAQPFGPPRVRALDTGAPFGSLAAGVLGTVPVGGHSLRVATYLWHMYRNIPLALSLAASVALGELRQDPARAALLGLRLLPGRMRRGVGPLEGRLALRARTAGPVATPSAAPVPPPGGRRFRPVPGRVLHLVTNGLPFRHAGYTVRTQKLAEAQLAAGLDPHVVTRIGFPVSAGVLDARPTQLVGGVPQHRLLPPRLPYGQAAALARNAELAARLVERLRPAVLHAATDHGNGRVALALRETYGLPVVYEVRGFLEETWLTQAPDRGRDDETYRARRALETFCMRQADLVLTLGEAMRAEIVGRGVPEERVLVVPNAVDDSFLAPLPDEAAVRARLGIAPDEYVVGTVGSLTPHEGIGTLLHAGEELRRRGAPLRLLIVGDGPERPALERLAARLGLDDGTALFTGRVPHEQVRDFYAVLDVFAVPRTDERVCRLVTPLKPVEAMACGVPVAASDLAALRELVEPEVNGRLIPSKSPKSWADELEMLIYSQKRRNEWGAAARAMVARDRTWKRVAATTREAYRALGCLEAG</sequence>
<dbReference type="AlphaFoldDB" id="A0A3S9MI07"/>
<dbReference type="InterPro" id="IPR028098">
    <property type="entry name" value="Glyco_trans_4-like_N"/>
</dbReference>
<protein>
    <submittedName>
        <fullName evidence="6">Glycosyltransferase</fullName>
    </submittedName>
</protein>
<feature type="domain" description="Glycosyltransferase subfamily 4-like N-terminal" evidence="5">
    <location>
        <begin position="158"/>
        <end position="332"/>
    </location>
</feature>
<name>A0A3S9MI07_9ACTN</name>